<dbReference type="NCBIfam" id="NF045942">
    <property type="entry name" value="PolPhglucPhase"/>
    <property type="match status" value="1"/>
</dbReference>
<dbReference type="SUPFAM" id="SSF53067">
    <property type="entry name" value="Actin-like ATPase domain"/>
    <property type="match status" value="1"/>
</dbReference>
<proteinExistence type="predicted"/>
<name>A0A1H5J9I9_9FLAO</name>
<dbReference type="Gene3D" id="3.30.420.40">
    <property type="match status" value="2"/>
</dbReference>
<reference evidence="1 2" key="1">
    <citation type="submission" date="2016-10" db="EMBL/GenBank/DDBJ databases">
        <authorList>
            <person name="Varghese N."/>
            <person name="Submissions S."/>
        </authorList>
    </citation>
    <scope>NUCLEOTIDE SEQUENCE [LARGE SCALE GENOMIC DNA]</scope>
    <source>
        <strain evidence="1 2">DSW-5</strain>
    </source>
</reference>
<dbReference type="Proteomes" id="UP000183071">
    <property type="component" value="Unassembled WGS sequence"/>
</dbReference>
<protein>
    <submittedName>
        <fullName evidence="1">Polyphosphate glucokinase</fullName>
    </submittedName>
</protein>
<keyword evidence="2" id="KW-1185">Reference proteome</keyword>
<dbReference type="InterPro" id="IPR043129">
    <property type="entry name" value="ATPase_NBD"/>
</dbReference>
<dbReference type="InterPro" id="IPR000600">
    <property type="entry name" value="ROK"/>
</dbReference>
<dbReference type="PANTHER" id="PTHR18964:SF146">
    <property type="entry name" value="POLYPHOSPHATE GLUCOKINASE"/>
    <property type="match status" value="1"/>
</dbReference>
<dbReference type="PANTHER" id="PTHR18964">
    <property type="entry name" value="ROK (REPRESSOR, ORF, KINASE) FAMILY"/>
    <property type="match status" value="1"/>
</dbReference>
<gene>
    <name evidence="1" type="ORF">SAMN05444353_1944</name>
</gene>
<accession>A0A1H5J9I9</accession>
<evidence type="ECO:0000313" key="1">
    <source>
        <dbReference type="EMBL" id="SEE48927.1"/>
    </source>
</evidence>
<comment type="caution">
    <text evidence="1">The sequence shown here is derived from an EMBL/GenBank/DDBJ whole genome shotgun (WGS) entry which is preliminary data.</text>
</comment>
<sequence length="271" mass="29925">MFQWQLQLLFLKQKDKETLNNIIMKILGIDVGGSGIKAAVVNTKTGELITERHRIPTPKPATPEAVAEVIKKMTEHFNWTKAVGCSFPTTIVDGKCIHSGNLSKDWLNVKVDKLFRKATKLPFYISNDADLAGVAEVNLGAGKKEKGVTIVITIGTGIGSGLFFNKKLIPNLELGKLLHSNGEIIEFYAADSIRKKEGLSLKEWALRFDELLEYTRVVFSPSLIILGGGISKKYDDFKQYLGTDVPIKVAKFKNNAGIIGAAMYANKRLKD</sequence>
<dbReference type="Pfam" id="PF00480">
    <property type="entry name" value="ROK"/>
    <property type="match status" value="1"/>
</dbReference>
<organism evidence="1 2">
    <name type="scientific">Polaribacter dokdonensis DSW-5</name>
    <dbReference type="NCBI Taxonomy" id="1300348"/>
    <lineage>
        <taxon>Bacteria</taxon>
        <taxon>Pseudomonadati</taxon>
        <taxon>Bacteroidota</taxon>
        <taxon>Flavobacteriia</taxon>
        <taxon>Flavobacteriales</taxon>
        <taxon>Flavobacteriaceae</taxon>
    </lineage>
</organism>
<dbReference type="CDD" id="cd24058">
    <property type="entry name" value="ASKHA_NBD_ROK_PPGK"/>
    <property type="match status" value="1"/>
</dbReference>
<evidence type="ECO:0000313" key="2">
    <source>
        <dbReference type="Proteomes" id="UP000183071"/>
    </source>
</evidence>
<dbReference type="EMBL" id="FNUE01000002">
    <property type="protein sequence ID" value="SEE48927.1"/>
    <property type="molecule type" value="Genomic_DNA"/>
</dbReference>